<comment type="caution">
    <text evidence="1">The sequence shown here is derived from an EMBL/GenBank/DDBJ whole genome shotgun (WGS) entry which is preliminary data.</text>
</comment>
<sequence length="117" mass="13097">MTFGKITTRDEHHWQLRAAQVLARLLKHGYDAELPALMWTVTSTGTLIGEASVLQPNADRRAAFEAWAQLLGRHGDRWPEHDRMNGGTHLHLTFSYPTNRGDAKGAIRANLDPADDL</sequence>
<dbReference type="AlphaFoldDB" id="A0A553ZPC7"/>
<evidence type="ECO:0000313" key="1">
    <source>
        <dbReference type="EMBL" id="TSB43318.1"/>
    </source>
</evidence>
<organism evidence="1 2">
    <name type="scientific">Streptomyces benahoarensis</name>
    <dbReference type="NCBI Taxonomy" id="2595054"/>
    <lineage>
        <taxon>Bacteria</taxon>
        <taxon>Bacillati</taxon>
        <taxon>Actinomycetota</taxon>
        <taxon>Actinomycetes</taxon>
        <taxon>Kitasatosporales</taxon>
        <taxon>Streptomycetaceae</taxon>
        <taxon>Streptomyces</taxon>
    </lineage>
</organism>
<name>A0A553ZPC7_9ACTN</name>
<evidence type="ECO:0000313" key="2">
    <source>
        <dbReference type="Proteomes" id="UP000320888"/>
    </source>
</evidence>
<dbReference type="EMBL" id="VKLS01000031">
    <property type="protein sequence ID" value="TSB43318.1"/>
    <property type="molecule type" value="Genomic_DNA"/>
</dbReference>
<dbReference type="Proteomes" id="UP000320888">
    <property type="component" value="Unassembled WGS sequence"/>
</dbReference>
<gene>
    <name evidence="1" type="ORF">FNZ23_05170</name>
</gene>
<reference evidence="1 2" key="1">
    <citation type="submission" date="2019-07" db="EMBL/GenBank/DDBJ databases">
        <title>Draft genome for Streptomyces benahoarensis MZ03-48.</title>
        <authorList>
            <person name="Gonzalez-Pimentel J.L."/>
        </authorList>
    </citation>
    <scope>NUCLEOTIDE SEQUENCE [LARGE SCALE GENOMIC DNA]</scope>
    <source>
        <strain evidence="1 2">MZ03-48</strain>
    </source>
</reference>
<proteinExistence type="predicted"/>
<dbReference type="RefSeq" id="WP_143941315.1">
    <property type="nucleotide sequence ID" value="NZ_VKLS01000031.1"/>
</dbReference>
<protein>
    <submittedName>
        <fullName evidence="1">Uncharacterized protein</fullName>
    </submittedName>
</protein>
<accession>A0A553ZPC7</accession>
<dbReference type="OrthoDB" id="4251098at2"/>
<keyword evidence="2" id="KW-1185">Reference proteome</keyword>